<dbReference type="Pfam" id="PF00990">
    <property type="entry name" value="GGDEF"/>
    <property type="match status" value="1"/>
</dbReference>
<dbReference type="GO" id="GO:0005886">
    <property type="term" value="C:plasma membrane"/>
    <property type="evidence" value="ECO:0007669"/>
    <property type="project" value="TreeGrafter"/>
</dbReference>
<evidence type="ECO:0000313" key="5">
    <source>
        <dbReference type="Proteomes" id="UP000198793"/>
    </source>
</evidence>
<dbReference type="PANTHER" id="PTHR45138:SF2">
    <property type="entry name" value="DIGUANYLATE CYCLASE VDCA"/>
    <property type="match status" value="1"/>
</dbReference>
<gene>
    <name evidence="4" type="ORF">SAMN05192530_10170</name>
</gene>
<dbReference type="InterPro" id="IPR029787">
    <property type="entry name" value="Nucleotide_cyclase"/>
</dbReference>
<dbReference type="STRING" id="1166073.SAMN05192530_10170"/>
<dbReference type="GO" id="GO:1902201">
    <property type="term" value="P:negative regulation of bacterial-type flagellum-dependent cell motility"/>
    <property type="evidence" value="ECO:0007669"/>
    <property type="project" value="TreeGrafter"/>
</dbReference>
<feature type="domain" description="GGDEF" evidence="3">
    <location>
        <begin position="246"/>
        <end position="378"/>
    </location>
</feature>
<dbReference type="InterPro" id="IPR043128">
    <property type="entry name" value="Rev_trsase/Diguanyl_cyclase"/>
</dbReference>
<feature type="transmembrane region" description="Helical" evidence="2">
    <location>
        <begin position="91"/>
        <end position="110"/>
    </location>
</feature>
<feature type="transmembrane region" description="Helical" evidence="2">
    <location>
        <begin position="146"/>
        <end position="165"/>
    </location>
</feature>
<dbReference type="RefSeq" id="WP_090667263.1">
    <property type="nucleotide sequence ID" value="NZ_FNIT01000001.1"/>
</dbReference>
<keyword evidence="2" id="KW-1133">Transmembrane helix</keyword>
<protein>
    <recommendedName>
        <fullName evidence="1">diguanylate cyclase</fullName>
        <ecNumber evidence="1">2.7.7.65</ecNumber>
    </recommendedName>
</protein>
<dbReference type="SMART" id="SM00267">
    <property type="entry name" value="GGDEF"/>
    <property type="match status" value="1"/>
</dbReference>
<dbReference type="CDD" id="cd01949">
    <property type="entry name" value="GGDEF"/>
    <property type="match status" value="1"/>
</dbReference>
<dbReference type="AlphaFoldDB" id="A0A1H0BZG4"/>
<dbReference type="Proteomes" id="UP000198793">
    <property type="component" value="Unassembled WGS sequence"/>
</dbReference>
<keyword evidence="2" id="KW-0472">Membrane</keyword>
<sequence length="393" mass="41558">MQADILAWTVPLVLGGFSLLFVLIYRRVGTALHAAAGYGVLALAFALDIPQLPNHQVAKALAGDGLYIMGTALLTVAVARRYGRPAHGVALTLFSAASLGVVALALLGPLGVWGELLVSHLTCGLLLLFAATRVDGRVRRQGVDSALFLIMALSAVTLGLLSLSIAMTPRGDLTFTSWRTSDAAFALQLASTLLGSAFAVALLLAEGLDLVSKLSRDAASDPLTGLLNRRGLEDAVAGTVRLLGETRDAVLVIDLDHFKSVNDRFGHAAGDGVLAGLAEILRYSIGERMVAARLGGEEFAVLCFNTPLGEATVLAERLRRTIEMTRWPVPLHEQTLTASVGVVEIQEGEGLGDAIHRADRHLYVAKASGRNRVVSALRDVPVDAARRRSARVA</sequence>
<reference evidence="4 5" key="1">
    <citation type="submission" date="2016-10" db="EMBL/GenBank/DDBJ databases">
        <authorList>
            <person name="de Groot N.N."/>
        </authorList>
    </citation>
    <scope>NUCLEOTIDE SEQUENCE [LARGE SCALE GENOMIC DNA]</scope>
    <source>
        <strain evidence="5">L7-484,KACC 16230,DSM 25025</strain>
    </source>
</reference>
<name>A0A1H0BZG4_9HYPH</name>
<dbReference type="PROSITE" id="PS50887">
    <property type="entry name" value="GGDEF"/>
    <property type="match status" value="1"/>
</dbReference>
<dbReference type="FunFam" id="3.30.70.270:FF:000001">
    <property type="entry name" value="Diguanylate cyclase domain protein"/>
    <property type="match status" value="1"/>
</dbReference>
<feature type="transmembrane region" description="Helical" evidence="2">
    <location>
        <begin position="6"/>
        <end position="24"/>
    </location>
</feature>
<dbReference type="GO" id="GO:0043709">
    <property type="term" value="P:cell adhesion involved in single-species biofilm formation"/>
    <property type="evidence" value="ECO:0007669"/>
    <property type="project" value="TreeGrafter"/>
</dbReference>
<keyword evidence="5" id="KW-1185">Reference proteome</keyword>
<feature type="transmembrane region" description="Helical" evidence="2">
    <location>
        <begin position="116"/>
        <end position="134"/>
    </location>
</feature>
<dbReference type="EMBL" id="FNIT01000001">
    <property type="protein sequence ID" value="SDN51024.1"/>
    <property type="molecule type" value="Genomic_DNA"/>
</dbReference>
<dbReference type="InterPro" id="IPR050469">
    <property type="entry name" value="Diguanylate_Cyclase"/>
</dbReference>
<dbReference type="NCBIfam" id="TIGR00254">
    <property type="entry name" value="GGDEF"/>
    <property type="match status" value="1"/>
</dbReference>
<dbReference type="OrthoDB" id="9812260at2"/>
<dbReference type="GO" id="GO:0052621">
    <property type="term" value="F:diguanylate cyclase activity"/>
    <property type="evidence" value="ECO:0007669"/>
    <property type="project" value="UniProtKB-EC"/>
</dbReference>
<organism evidence="4 5">
    <name type="scientific">Aureimonas jatrophae</name>
    <dbReference type="NCBI Taxonomy" id="1166073"/>
    <lineage>
        <taxon>Bacteria</taxon>
        <taxon>Pseudomonadati</taxon>
        <taxon>Pseudomonadota</taxon>
        <taxon>Alphaproteobacteria</taxon>
        <taxon>Hyphomicrobiales</taxon>
        <taxon>Aurantimonadaceae</taxon>
        <taxon>Aureimonas</taxon>
    </lineage>
</organism>
<accession>A0A1H0BZG4</accession>
<evidence type="ECO:0000313" key="4">
    <source>
        <dbReference type="EMBL" id="SDN51024.1"/>
    </source>
</evidence>
<evidence type="ECO:0000256" key="2">
    <source>
        <dbReference type="SAM" id="Phobius"/>
    </source>
</evidence>
<proteinExistence type="predicted"/>
<dbReference type="Gene3D" id="3.30.70.270">
    <property type="match status" value="1"/>
</dbReference>
<keyword evidence="2" id="KW-0812">Transmembrane</keyword>
<feature type="transmembrane region" description="Helical" evidence="2">
    <location>
        <begin position="185"/>
        <end position="205"/>
    </location>
</feature>
<evidence type="ECO:0000259" key="3">
    <source>
        <dbReference type="PROSITE" id="PS50887"/>
    </source>
</evidence>
<feature type="transmembrane region" description="Helical" evidence="2">
    <location>
        <begin position="61"/>
        <end position="79"/>
    </location>
</feature>
<dbReference type="EC" id="2.7.7.65" evidence="1"/>
<dbReference type="InterPro" id="IPR000160">
    <property type="entry name" value="GGDEF_dom"/>
</dbReference>
<dbReference type="PANTHER" id="PTHR45138">
    <property type="entry name" value="REGULATORY COMPONENTS OF SENSORY TRANSDUCTION SYSTEM"/>
    <property type="match status" value="1"/>
</dbReference>
<dbReference type="SUPFAM" id="SSF55073">
    <property type="entry name" value="Nucleotide cyclase"/>
    <property type="match status" value="1"/>
</dbReference>
<feature type="transmembrane region" description="Helical" evidence="2">
    <location>
        <begin position="31"/>
        <end position="49"/>
    </location>
</feature>
<evidence type="ECO:0000256" key="1">
    <source>
        <dbReference type="ARBA" id="ARBA00012528"/>
    </source>
</evidence>